<evidence type="ECO:0000313" key="4">
    <source>
        <dbReference type="Proteomes" id="UP001209878"/>
    </source>
</evidence>
<evidence type="ECO:0000313" key="3">
    <source>
        <dbReference type="EMBL" id="KAK2172498.1"/>
    </source>
</evidence>
<dbReference type="PANTHER" id="PTHR35153">
    <property type="entry name" value="COILED-COIL DOMAIN-CONTAINING PROTEIN 154"/>
    <property type="match status" value="1"/>
</dbReference>
<feature type="coiled-coil region" evidence="1">
    <location>
        <begin position="358"/>
        <end position="400"/>
    </location>
</feature>
<feature type="coiled-coil region" evidence="1">
    <location>
        <begin position="544"/>
        <end position="606"/>
    </location>
</feature>
<accession>A0AAD9KLD5</accession>
<proteinExistence type="predicted"/>
<keyword evidence="1" id="KW-0175">Coiled coil</keyword>
<dbReference type="InterPro" id="IPR029512">
    <property type="entry name" value="CCDC154"/>
</dbReference>
<organism evidence="3 4">
    <name type="scientific">Ridgeia piscesae</name>
    <name type="common">Tubeworm</name>
    <dbReference type="NCBI Taxonomy" id="27915"/>
    <lineage>
        <taxon>Eukaryota</taxon>
        <taxon>Metazoa</taxon>
        <taxon>Spiralia</taxon>
        <taxon>Lophotrochozoa</taxon>
        <taxon>Annelida</taxon>
        <taxon>Polychaeta</taxon>
        <taxon>Sedentaria</taxon>
        <taxon>Canalipalpata</taxon>
        <taxon>Sabellida</taxon>
        <taxon>Siboglinidae</taxon>
        <taxon>Ridgeia</taxon>
    </lineage>
</organism>
<sequence>MSEKLFDKSRWPPPFAPRLAALPDIGHPSSSPVATPNNQLIPFTGGADSDGRSTAIGSISKPTEQIQQIEARLVVTEKSNRTLLEEVVRLQSENKVMIRHNDEAMREEYRIRQRMESALQSNSRTIMQLESKLQHMDDLVHKQKRMLSTLMNHSKNVEETVLDTHQELLSHRDLQSSRMQNMRSELEETTHARSQLERLSVHLAEENRQLKSRLEIQNQELSAATMELKSRFMKLDEDTRHITDSLRTNFENQSQTERSTMQLRTQIETRLAELRDILVEQRSKQEQGSQERRLLEQQMQQSVTELQTGLTRLSHQQEESLQTYAAEQKQKEHAAEKENIRIQAKIAETVEQLSNKALQRELKLREETQSRHAQLEQMLLAEMEERQKFEKGQRETAEERWEAMRNQMVEEAQGLKEAQQSTVSSHSPLCHLTVHCVISQSTVSSHSPPCHLTVHHVISQSTVSSHMLQIERKKNKETLHRLHESVMILEQQLEGQKKQQERIISAEIKSRKQNEKHTVKKLDSMQEKLNKATAALSLAMGGNTAKLSERLDTLERELHQLRETQAVPQILEVESPPAQRDDSELMEKLTAQLTETQQTLDDKIATVELSIRKLAESIQTVKTVLGMKIQSEQKMTKQMEISESETCSQETKKTPINLCIISRLERLDGLQEEMVVLRERLAQVAQAEGTKRLFVKPEATIADMSINKWSMYTTYRGHLTTHVTVVAIS</sequence>
<protein>
    <submittedName>
        <fullName evidence="3">Uncharacterized protein</fullName>
    </submittedName>
</protein>
<evidence type="ECO:0000256" key="1">
    <source>
        <dbReference type="SAM" id="Coils"/>
    </source>
</evidence>
<gene>
    <name evidence="3" type="ORF">NP493_956g00012</name>
</gene>
<dbReference type="EMBL" id="JAODUO010000956">
    <property type="protein sequence ID" value="KAK2172498.1"/>
    <property type="molecule type" value="Genomic_DNA"/>
</dbReference>
<feature type="coiled-coil region" evidence="1">
    <location>
        <begin position="179"/>
        <end position="231"/>
    </location>
</feature>
<feature type="region of interest" description="Disordered" evidence="2">
    <location>
        <begin position="22"/>
        <end position="54"/>
    </location>
</feature>
<dbReference type="AlphaFoldDB" id="A0AAD9KLD5"/>
<name>A0AAD9KLD5_RIDPI</name>
<reference evidence="3" key="1">
    <citation type="journal article" date="2023" name="Mol. Biol. Evol.">
        <title>Third-Generation Sequencing Reveals the Adaptive Role of the Epigenome in Three Deep-Sea Polychaetes.</title>
        <authorList>
            <person name="Perez M."/>
            <person name="Aroh O."/>
            <person name="Sun Y."/>
            <person name="Lan Y."/>
            <person name="Juniper S.K."/>
            <person name="Young C.R."/>
            <person name="Angers B."/>
            <person name="Qian P.Y."/>
        </authorList>
    </citation>
    <scope>NUCLEOTIDE SEQUENCE</scope>
    <source>
        <strain evidence="3">R07B-5</strain>
    </source>
</reference>
<dbReference type="PANTHER" id="PTHR35153:SF1">
    <property type="entry name" value="COILED-COIL DOMAIN-CONTAINING PROTEIN 154"/>
    <property type="match status" value="1"/>
</dbReference>
<evidence type="ECO:0000256" key="2">
    <source>
        <dbReference type="SAM" id="MobiDB-lite"/>
    </source>
</evidence>
<keyword evidence="4" id="KW-1185">Reference proteome</keyword>
<comment type="caution">
    <text evidence="3">The sequence shown here is derived from an EMBL/GenBank/DDBJ whole genome shotgun (WGS) entry which is preliminary data.</text>
</comment>
<dbReference type="Proteomes" id="UP001209878">
    <property type="component" value="Unassembled WGS sequence"/>
</dbReference>
<feature type="compositionally biased region" description="Polar residues" evidence="2">
    <location>
        <begin position="28"/>
        <end position="41"/>
    </location>
</feature>